<accession>G3A2C2</accession>
<reference evidence="1" key="1">
    <citation type="journal article" date="2011" name="PLoS ONE">
        <title>Ralstonia syzygii, the Blood Disease Bacterium and some Asian R. solanacearum strains form a single genomic species despite divergent lifestyles.</title>
        <authorList>
            <person name="Remenant B."/>
            <person name="de Cambiaire J.C."/>
            <person name="Cellier G."/>
            <person name="Jacobs J.M."/>
            <person name="Mangenot S."/>
            <person name="Barbe V."/>
            <person name="Lajus A."/>
            <person name="Vallenet D."/>
            <person name="Medigue C."/>
            <person name="Fegan M."/>
            <person name="Allen C."/>
            <person name="Prior P."/>
        </authorList>
    </citation>
    <scope>NUCLEOTIDE SEQUENCE</scope>
    <source>
        <strain evidence="1">R24</strain>
    </source>
</reference>
<organism evidence="1">
    <name type="scientific">Ralstonia syzygii R24</name>
    <dbReference type="NCBI Taxonomy" id="907261"/>
    <lineage>
        <taxon>Bacteria</taxon>
        <taxon>Pseudomonadati</taxon>
        <taxon>Pseudomonadota</taxon>
        <taxon>Betaproteobacteria</taxon>
        <taxon>Burkholderiales</taxon>
        <taxon>Burkholderiaceae</taxon>
        <taxon>Ralstonia</taxon>
        <taxon>Ralstonia solanacearum species complex</taxon>
    </lineage>
</organism>
<gene>
    <name evidence="1" type="ORF">RALSY_20163</name>
</gene>
<proteinExistence type="predicted"/>
<name>G3A2C2_9RALS</name>
<dbReference type="AlphaFoldDB" id="G3A2C2"/>
<reference evidence="1" key="2">
    <citation type="submission" date="2011-04" db="EMBL/GenBank/DDBJ databases">
        <authorList>
            <person name="Genoscope - CEA"/>
        </authorList>
    </citation>
    <scope>NUCLEOTIDE SEQUENCE</scope>
    <source>
        <strain evidence="1">R24</strain>
    </source>
</reference>
<sequence>MVLHLKLETKEFLQIPVDSH</sequence>
<dbReference type="EMBL" id="FR854087">
    <property type="protein sequence ID" value="CCA85557.1"/>
    <property type="molecule type" value="Genomic_DNA"/>
</dbReference>
<protein>
    <submittedName>
        <fullName evidence="1">Uncharacterized protein</fullName>
    </submittedName>
</protein>
<evidence type="ECO:0000313" key="1">
    <source>
        <dbReference type="EMBL" id="CCA85557.1"/>
    </source>
</evidence>